<reference evidence="1" key="1">
    <citation type="submission" date="2021-06" db="EMBL/GenBank/DDBJ databases">
        <authorList>
            <person name="Kallberg Y."/>
            <person name="Tangrot J."/>
            <person name="Rosling A."/>
        </authorList>
    </citation>
    <scope>NUCLEOTIDE SEQUENCE</scope>
    <source>
        <strain evidence="1">MA461A</strain>
    </source>
</reference>
<evidence type="ECO:0000313" key="1">
    <source>
        <dbReference type="EMBL" id="CAG8770198.1"/>
    </source>
</evidence>
<comment type="caution">
    <text evidence="1">The sequence shown here is derived from an EMBL/GenBank/DDBJ whole genome shotgun (WGS) entry which is preliminary data.</text>
</comment>
<sequence>MSSRTAKKHANKKITTNSNKRGCKKKEIVDLPDDHYNPLDSALISHSDITSVKKGYKKQQETVASTSLSVYNDNKAQNKNKKRMQKEAKKNFHDALSDNDTFNSDDDISSDVDEFVNHDHTITSSNRTSNSRPLESGDNMINIQMNNTHNMMNNSIFHFDTINEVVPSPFNKMTIY</sequence>
<gene>
    <name evidence="1" type="ORF">RPERSI_LOCUS16315</name>
</gene>
<proteinExistence type="predicted"/>
<protein>
    <submittedName>
        <fullName evidence="1">17323_t:CDS:1</fullName>
    </submittedName>
</protein>
<dbReference type="EMBL" id="CAJVQC010040159">
    <property type="protein sequence ID" value="CAG8770198.1"/>
    <property type="molecule type" value="Genomic_DNA"/>
</dbReference>
<evidence type="ECO:0000313" key="2">
    <source>
        <dbReference type="Proteomes" id="UP000789920"/>
    </source>
</evidence>
<keyword evidence="2" id="KW-1185">Reference proteome</keyword>
<organism evidence="1 2">
    <name type="scientific">Racocetra persica</name>
    <dbReference type="NCBI Taxonomy" id="160502"/>
    <lineage>
        <taxon>Eukaryota</taxon>
        <taxon>Fungi</taxon>
        <taxon>Fungi incertae sedis</taxon>
        <taxon>Mucoromycota</taxon>
        <taxon>Glomeromycotina</taxon>
        <taxon>Glomeromycetes</taxon>
        <taxon>Diversisporales</taxon>
        <taxon>Gigasporaceae</taxon>
        <taxon>Racocetra</taxon>
    </lineage>
</organism>
<dbReference type="Proteomes" id="UP000789920">
    <property type="component" value="Unassembled WGS sequence"/>
</dbReference>
<accession>A0ACA9QZD6</accession>
<name>A0ACA9QZD6_9GLOM</name>